<evidence type="ECO:0000313" key="3">
    <source>
        <dbReference type="EMBL" id="SFU40165.1"/>
    </source>
</evidence>
<evidence type="ECO:0000259" key="2">
    <source>
        <dbReference type="Pfam" id="PF01814"/>
    </source>
</evidence>
<evidence type="ECO:0000313" key="4">
    <source>
        <dbReference type="Proteomes" id="UP000198693"/>
    </source>
</evidence>
<accession>A0A1I7FVE5</accession>
<dbReference type="InterPro" id="IPR012312">
    <property type="entry name" value="Hemerythrin-like"/>
</dbReference>
<name>A0A1I7FVE5_9GAMM</name>
<proteinExistence type="predicted"/>
<dbReference type="AlphaFoldDB" id="A0A1I7FVE5"/>
<sequence length="183" mass="21219">MAMLTQLRLDHANMARILHVLQLKQKTLAKGERPNFKLVREVVDYILDYMDGFTMPLERVCAEQLRGVAPHSVEITERLASDYRQLKARLKRLSNDIDMILMDAVIPMDRFAEDLKAYLDSHRAYLRDERELLFPLIREHFDDAALDELADALPEGAAAKLERLQEAYPELYAELREAPEQPI</sequence>
<organism evidence="3 4">
    <name type="scientific">Halomonas korlensis</name>
    <dbReference type="NCBI Taxonomy" id="463301"/>
    <lineage>
        <taxon>Bacteria</taxon>
        <taxon>Pseudomonadati</taxon>
        <taxon>Pseudomonadota</taxon>
        <taxon>Gammaproteobacteria</taxon>
        <taxon>Oceanospirillales</taxon>
        <taxon>Halomonadaceae</taxon>
        <taxon>Halomonas</taxon>
    </lineage>
</organism>
<keyword evidence="1" id="KW-0175">Coiled coil</keyword>
<dbReference type="Pfam" id="PF01814">
    <property type="entry name" value="Hemerythrin"/>
    <property type="match status" value="1"/>
</dbReference>
<keyword evidence="4" id="KW-1185">Reference proteome</keyword>
<dbReference type="Proteomes" id="UP000198693">
    <property type="component" value="Unassembled WGS sequence"/>
</dbReference>
<protein>
    <submittedName>
        <fullName evidence="3">Hemerythrin-like domain-containing protein</fullName>
    </submittedName>
</protein>
<dbReference type="STRING" id="463301.SAMN04487955_10230"/>
<dbReference type="Gene3D" id="1.20.120.520">
    <property type="entry name" value="nmb1532 protein domain like"/>
    <property type="match status" value="1"/>
</dbReference>
<evidence type="ECO:0000256" key="1">
    <source>
        <dbReference type="SAM" id="Coils"/>
    </source>
</evidence>
<feature type="domain" description="Hemerythrin-like" evidence="2">
    <location>
        <begin position="4"/>
        <end position="137"/>
    </location>
</feature>
<dbReference type="EMBL" id="FPBP01000002">
    <property type="protein sequence ID" value="SFU40165.1"/>
    <property type="molecule type" value="Genomic_DNA"/>
</dbReference>
<reference evidence="4" key="1">
    <citation type="submission" date="2016-10" db="EMBL/GenBank/DDBJ databases">
        <authorList>
            <person name="Varghese N."/>
            <person name="Submissions S."/>
        </authorList>
    </citation>
    <scope>NUCLEOTIDE SEQUENCE [LARGE SCALE GENOMIC DNA]</scope>
    <source>
        <strain evidence="4">CGMCC 1.6981</strain>
    </source>
</reference>
<gene>
    <name evidence="3" type="ORF">SAMN04487955_10230</name>
</gene>
<feature type="coiled-coil region" evidence="1">
    <location>
        <begin position="76"/>
        <end position="103"/>
    </location>
</feature>